<evidence type="ECO:0000256" key="2">
    <source>
        <dbReference type="SAM" id="MobiDB-lite"/>
    </source>
</evidence>
<dbReference type="PANTHER" id="PTHR12904:SF23">
    <property type="entry name" value="PROTEIN ZER-1 HOMOLOG"/>
    <property type="match status" value="1"/>
</dbReference>
<dbReference type="FunFam" id="1.25.10.10:FF:000638">
    <property type="entry name" value="Zyg eleven-related protein 1"/>
    <property type="match status" value="2"/>
</dbReference>
<dbReference type="Gene3D" id="1.25.10.10">
    <property type="entry name" value="Leucine-rich Repeat Variant"/>
    <property type="match status" value="2"/>
</dbReference>
<dbReference type="InterPro" id="IPR051341">
    <property type="entry name" value="Zyg-11_UBL_adapter"/>
</dbReference>
<dbReference type="InterPro" id="IPR016024">
    <property type="entry name" value="ARM-type_fold"/>
</dbReference>
<dbReference type="PANTHER" id="PTHR12904">
    <property type="match status" value="1"/>
</dbReference>
<reference evidence="5 6" key="1">
    <citation type="submission" date="2014-10" db="EMBL/GenBank/DDBJ databases">
        <title>Draft genome of the hookworm Ancylostoma caninum.</title>
        <authorList>
            <person name="Mitreva M."/>
        </authorList>
    </citation>
    <scope>NUCLEOTIDE SEQUENCE [LARGE SCALE GENOMIC DNA]</scope>
    <source>
        <strain evidence="5 6">Baltimore</strain>
    </source>
</reference>
<dbReference type="STRING" id="29170.A0A368FUD5"/>
<dbReference type="Pfam" id="PF25013">
    <property type="entry name" value="LRR_Zer-1"/>
    <property type="match status" value="1"/>
</dbReference>
<evidence type="ECO:0000259" key="4">
    <source>
        <dbReference type="Pfam" id="PF25013"/>
    </source>
</evidence>
<accession>A0A368FUD5</accession>
<dbReference type="GO" id="GO:0031462">
    <property type="term" value="C:Cul2-RING ubiquitin ligase complex"/>
    <property type="evidence" value="ECO:0007669"/>
    <property type="project" value="TreeGrafter"/>
</dbReference>
<name>A0A368FUD5_ANCCA</name>
<dbReference type="EMBL" id="JOJR01000785">
    <property type="protein sequence ID" value="RCN34405.1"/>
    <property type="molecule type" value="Genomic_DNA"/>
</dbReference>
<dbReference type="InterPro" id="IPR011989">
    <property type="entry name" value="ARM-like"/>
</dbReference>
<proteinExistence type="predicted"/>
<feature type="compositionally biased region" description="Polar residues" evidence="2">
    <location>
        <begin position="186"/>
        <end position="195"/>
    </location>
</feature>
<evidence type="ECO:0000313" key="5">
    <source>
        <dbReference type="EMBL" id="RCN34405.1"/>
    </source>
</evidence>
<dbReference type="Gene3D" id="3.80.10.10">
    <property type="entry name" value="Ribonuclease Inhibitor"/>
    <property type="match status" value="2"/>
</dbReference>
<gene>
    <name evidence="5" type="ORF">ANCCAN_19753</name>
</gene>
<feature type="domain" description="Protein zer-1 homolog-like C-terminal" evidence="3">
    <location>
        <begin position="921"/>
        <end position="1274"/>
    </location>
</feature>
<dbReference type="OrthoDB" id="5783533at2759"/>
<keyword evidence="1" id="KW-0833">Ubl conjugation pathway</keyword>
<evidence type="ECO:0000259" key="3">
    <source>
        <dbReference type="Pfam" id="PF22964"/>
    </source>
</evidence>
<dbReference type="SUPFAM" id="SSF52047">
    <property type="entry name" value="RNI-like"/>
    <property type="match status" value="1"/>
</dbReference>
<dbReference type="InterPro" id="IPR032675">
    <property type="entry name" value="LRR_dom_sf"/>
</dbReference>
<organism evidence="5 6">
    <name type="scientific">Ancylostoma caninum</name>
    <name type="common">Dog hookworm</name>
    <dbReference type="NCBI Taxonomy" id="29170"/>
    <lineage>
        <taxon>Eukaryota</taxon>
        <taxon>Metazoa</taxon>
        <taxon>Ecdysozoa</taxon>
        <taxon>Nematoda</taxon>
        <taxon>Chromadorea</taxon>
        <taxon>Rhabditida</taxon>
        <taxon>Rhabditina</taxon>
        <taxon>Rhabditomorpha</taxon>
        <taxon>Strongyloidea</taxon>
        <taxon>Ancylostomatidae</taxon>
        <taxon>Ancylostomatinae</taxon>
        <taxon>Ancylostoma</taxon>
    </lineage>
</organism>
<feature type="region of interest" description="Disordered" evidence="2">
    <location>
        <begin position="1281"/>
        <end position="1300"/>
    </location>
</feature>
<evidence type="ECO:0000256" key="1">
    <source>
        <dbReference type="ARBA" id="ARBA00022786"/>
    </source>
</evidence>
<dbReference type="Pfam" id="PF22964">
    <property type="entry name" value="ZER1-like_2nd"/>
    <property type="match status" value="2"/>
</dbReference>
<dbReference type="Proteomes" id="UP000252519">
    <property type="component" value="Unassembled WGS sequence"/>
</dbReference>
<feature type="domain" description="Protein zer-1 homolog-like C-terminal" evidence="3">
    <location>
        <begin position="474"/>
        <end position="827"/>
    </location>
</feature>
<feature type="domain" description="Zer-1-like leucine-rich repeats region" evidence="4">
    <location>
        <begin position="267"/>
        <end position="405"/>
    </location>
</feature>
<protein>
    <submittedName>
        <fullName evidence="5">Uncharacterized protein</fullName>
    </submittedName>
</protein>
<dbReference type="SUPFAM" id="SSF48371">
    <property type="entry name" value="ARM repeat"/>
    <property type="match status" value="2"/>
</dbReference>
<dbReference type="InterPro" id="IPR056845">
    <property type="entry name" value="LRR_Zer-1"/>
</dbReference>
<sequence>MTAGEDVALSAPSLRDLSAGVLCQKAQLQDVVLKMHLPLPVSHSLFNKKKEEWQRSKEPVAAEALRAWCDSSRLPLSHLDLTGADLTDSLLADLLEAHQNGITQLDLTNIKGISDETNTLLDQRNVAFPNLRSLKMTSMELLSRPPPRRKVGVASMDTRNVPVLGEEDLEGAGGLDQMRENRGGPSHSTHSNQQQQPIFEGCSTSFNGNSGISVSTEPVEAKVWEEEEEREPPVFTSRCPGVTTLALPKVKRFPEDEENSPNDLLRRVFEPLKDLRTLDLSYWNRMEDLRCIHPLHLTTLILFDVPDLYRTIDSIITMTELRFLDLSQSTRDTGLYPRPVTALHKIVTNLKELTCLDISSTNLAAQPSPKDWPVKPDMHQGNVRSDIVGLRFLSKPLDFIGLFNCENASHFGEIPAKHISGDANEDQVIMALQMYKDRAGLLQSVLNESYQLYRFGNSNPLVRHTEALHLVLNAMQNHLEDSTLQIAGSASLFYIIRKVAMNRDTKKRVVSALLSGMETHMEEQVMVRNCCLSLCQFEIPQEILFDYSRLAILLVTVLQHHNADNLTQRIVVFLLNSMACHVEGDQKVQVGSFGAIEMILDQIRRKLTTNVCDDVMEVGWSFLWNITDETPVNCERFLRADGLHLFHMCFDAFRNERELVRNMMGLIGNIAEVDGLRSQLMNDDYVKIFSALLDLVEDSIEISYNSAGVLAHMVSDGEEAWSCLTVRREQVMASVVKATEAWRLDTRRFINYRSFRPILRLLPLWHAYASQHWAVWALANLTTTDGAKYCAYVTDEGGIPLLEQLVIDERTTAPVRHLAKMVLDNIESCKEKMAWAEFSCQVRKKGKKACFIFKKFNIAPKVGIVCIKPEMIGEVIMALQMYKDRAGLLQSVLNESYQLYRFGNSNPLVRHTEALHLVLNAMQNHLEDSTLQIAGSASLFYIIRKVAMNRDTKKRVVSALLSGMETHMEEQVMVRNCCLSLCQFEIPQEILFDYSRLAILLVTVLQHHNADNLTQRIVVFLLNSMACHVEGDQKVQVGSFGAIEMILDQIRRKLTTNVCDDVMEVGWSFLWNITDETPVNCERFLRADGLHLFHMCFDAFRNERELVRNMMGLIGNIAEVDGLRSQLMNDDYVKIFSALLDLVEDSIEISYNSAGVLAHMVSDGEEAWSCLTVRREQVMASVVKATEAWRLDTRRFINYRSFRPILRLLPLWHAYASQHWAVWALANLTTTDGAKYCAYVTDEGGIPLLEQLVIDERTTAPVRHLAKMVLDNIESWRTHSERERSSDDLMMESTEMMDTS</sequence>
<comment type="caution">
    <text evidence="5">The sequence shown here is derived from an EMBL/GenBank/DDBJ whole genome shotgun (WGS) entry which is preliminary data.</text>
</comment>
<keyword evidence="6" id="KW-1185">Reference proteome</keyword>
<dbReference type="InterPro" id="IPR055142">
    <property type="entry name" value="ZER1-like_C"/>
</dbReference>
<feature type="region of interest" description="Disordered" evidence="2">
    <location>
        <begin position="165"/>
        <end position="195"/>
    </location>
</feature>
<evidence type="ECO:0000313" key="6">
    <source>
        <dbReference type="Proteomes" id="UP000252519"/>
    </source>
</evidence>